<dbReference type="PANTHER" id="PTHR42743:SF8">
    <property type="entry name" value="OS01G0238500 PROTEIN"/>
    <property type="match status" value="1"/>
</dbReference>
<dbReference type="InterPro" id="IPR043131">
    <property type="entry name" value="BCAT-like_N"/>
</dbReference>
<dbReference type="InterPro" id="IPR036038">
    <property type="entry name" value="Aminotransferase-like"/>
</dbReference>
<dbReference type="Pfam" id="PF01063">
    <property type="entry name" value="Aminotran_4"/>
    <property type="match status" value="1"/>
</dbReference>
<evidence type="ECO:0000256" key="2">
    <source>
        <dbReference type="ARBA" id="ARBA00009320"/>
    </source>
</evidence>
<keyword evidence="4" id="KW-0032">Aminotransferase</keyword>
<evidence type="ECO:0000313" key="4">
    <source>
        <dbReference type="EMBL" id="AHA84266.1"/>
    </source>
</evidence>
<dbReference type="InterPro" id="IPR050571">
    <property type="entry name" value="Class-IV_PLP-Dep_Aminotrnsfr"/>
</dbReference>
<dbReference type="Gene3D" id="3.20.10.10">
    <property type="entry name" value="D-amino Acid Aminotransferase, subunit A, domain 2"/>
    <property type="match status" value="1"/>
</dbReference>
<name>V5N8D5_PHAVU</name>
<protein>
    <submittedName>
        <fullName evidence="4">Branched-chain-amino-acid aminotransferase-like protein 3</fullName>
    </submittedName>
</protein>
<dbReference type="PANTHER" id="PTHR42743">
    <property type="entry name" value="AMINO-ACID AMINOTRANSFERASE"/>
    <property type="match status" value="1"/>
</dbReference>
<sequence>MGNPTVSSGKAPEVENDDDFRVHVFSSSSELLEKLHEKWSSVEKQPYPAMYSSIFGGIILDPAMMVIPIDDHMVHRGHGVFDTSIVLDGYLYELDVHLDRFLLSASKAKISSPFSQSTLRSIIIQLTAASKCKKGTLRFWLSAGPGDFLLSPAGCPTSAFYAVVIDHDFSQCKEGVKVITSNVPMKPPLFATAKNVNYLPNVLSVMEAEEKGASSSIWVDEEGYIAEVPNVNVAFITQDKELVMAPFDNILRGCTAKRLLELAPRGEGQGVEMRCASKILMVVEGKVAGESLFVRRPLTLLPRMVWDVQPNGSGGVGEITMLISNLMWGGKGSFLDTQGNRVPYVE</sequence>
<keyword evidence="4" id="KW-0808">Transferase</keyword>
<dbReference type="InterPro" id="IPR043132">
    <property type="entry name" value="BCAT-like_C"/>
</dbReference>
<dbReference type="AlphaFoldDB" id="V5N8D5"/>
<accession>V5N8D5</accession>
<comment type="cofactor">
    <cofactor evidence="1">
        <name>pyridoxal 5'-phosphate</name>
        <dbReference type="ChEBI" id="CHEBI:597326"/>
    </cofactor>
</comment>
<dbReference type="Gene3D" id="3.30.470.10">
    <property type="match status" value="1"/>
</dbReference>
<organism evidence="4">
    <name type="scientific">Phaseolus vulgaris</name>
    <name type="common">Kidney bean</name>
    <name type="synonym">French bean</name>
    <dbReference type="NCBI Taxonomy" id="3885"/>
    <lineage>
        <taxon>Eukaryota</taxon>
        <taxon>Viridiplantae</taxon>
        <taxon>Streptophyta</taxon>
        <taxon>Embryophyta</taxon>
        <taxon>Tracheophyta</taxon>
        <taxon>Spermatophyta</taxon>
        <taxon>Magnoliopsida</taxon>
        <taxon>eudicotyledons</taxon>
        <taxon>Gunneridae</taxon>
        <taxon>Pentapetalae</taxon>
        <taxon>rosids</taxon>
        <taxon>fabids</taxon>
        <taxon>Fabales</taxon>
        <taxon>Fabaceae</taxon>
        <taxon>Papilionoideae</taxon>
        <taxon>50 kb inversion clade</taxon>
        <taxon>NPAAA clade</taxon>
        <taxon>indigoferoid/millettioid clade</taxon>
        <taxon>Phaseoleae</taxon>
        <taxon>Phaseolus</taxon>
    </lineage>
</organism>
<dbReference type="FunFam" id="3.20.10.10:FF:000002">
    <property type="entry name" value="D-alanine aminotransferase"/>
    <property type="match status" value="1"/>
</dbReference>
<dbReference type="FunFam" id="3.30.470.10:FF:000008">
    <property type="entry name" value="D-amino-acid transaminase, chloroplastic"/>
    <property type="match status" value="1"/>
</dbReference>
<dbReference type="InterPro" id="IPR001544">
    <property type="entry name" value="Aminotrans_IV"/>
</dbReference>
<evidence type="ECO:0000256" key="3">
    <source>
        <dbReference type="ARBA" id="ARBA00022898"/>
    </source>
</evidence>
<dbReference type="EMBL" id="KF569657">
    <property type="protein sequence ID" value="AHA84266.1"/>
    <property type="molecule type" value="mRNA"/>
</dbReference>
<comment type="similarity">
    <text evidence="2">Belongs to the class-IV pyridoxal-phosphate-dependent aminotransferase family.</text>
</comment>
<dbReference type="GO" id="GO:0008652">
    <property type="term" value="P:amino acid biosynthetic process"/>
    <property type="evidence" value="ECO:0007669"/>
    <property type="project" value="UniProtKB-ARBA"/>
</dbReference>
<dbReference type="GO" id="GO:0046394">
    <property type="term" value="P:carboxylic acid biosynthetic process"/>
    <property type="evidence" value="ECO:0007669"/>
    <property type="project" value="UniProtKB-ARBA"/>
</dbReference>
<dbReference type="SUPFAM" id="SSF56752">
    <property type="entry name" value="D-aminoacid aminotransferase-like PLP-dependent enzymes"/>
    <property type="match status" value="1"/>
</dbReference>
<evidence type="ECO:0000256" key="1">
    <source>
        <dbReference type="ARBA" id="ARBA00001933"/>
    </source>
</evidence>
<dbReference type="GO" id="GO:0008483">
    <property type="term" value="F:transaminase activity"/>
    <property type="evidence" value="ECO:0007669"/>
    <property type="project" value="UniProtKB-KW"/>
</dbReference>
<reference evidence="4" key="1">
    <citation type="submission" date="2013-08" db="EMBL/GenBank/DDBJ databases">
        <title>Phaseolus vulgaris (BAT93) Pods Tissue cDNA Library Construction and Random Isolation of cDNA Clones for Gene Discovery.</title>
        <authorList>
            <person name="Amelia K."/>
            <person name="Bhore S.J."/>
            <person name="Shah F.H."/>
        </authorList>
    </citation>
    <scope>NUCLEOTIDE SEQUENCE</scope>
    <source>
        <tissue evidence="4">Pod</tissue>
    </source>
</reference>
<proteinExistence type="evidence at transcript level"/>
<keyword evidence="3" id="KW-0663">Pyridoxal phosphate</keyword>